<feature type="binding site" evidence="13">
    <location>
        <position position="37"/>
    </location>
    <ligand>
        <name>NADPH</name>
        <dbReference type="ChEBI" id="CHEBI:57783"/>
    </ligand>
</feature>
<evidence type="ECO:0000256" key="9">
    <source>
        <dbReference type="ARBA" id="ARBA00052716"/>
    </source>
</evidence>
<comment type="caution">
    <text evidence="20">The sequence shown here is derived from an EMBL/GenBank/DDBJ whole genome shotgun (WGS) entry which is preliminary data.</text>
</comment>
<comment type="caution">
    <text evidence="13">Lacks conserved residue(s) required for the propagation of feature annotation.</text>
</comment>
<keyword evidence="21" id="KW-1185">Reference proteome</keyword>
<dbReference type="InterPro" id="IPR013328">
    <property type="entry name" value="6PGD_dom2"/>
</dbReference>
<feature type="binding site" evidence="13">
    <location>
        <position position="54"/>
    </location>
    <ligand>
        <name>NADPH</name>
        <dbReference type="ChEBI" id="CHEBI:57783"/>
    </ligand>
</feature>
<dbReference type="NCBIfam" id="NF000940">
    <property type="entry name" value="PRK00094.1-2"/>
    <property type="match status" value="1"/>
</dbReference>
<keyword evidence="5 13" id="KW-0520">NAD</keyword>
<dbReference type="InterPro" id="IPR036291">
    <property type="entry name" value="NAD(P)-bd_dom_sf"/>
</dbReference>
<dbReference type="GO" id="GO:0141153">
    <property type="term" value="F:glycerol-3-phosphate dehydrogenase (NADP+) activity"/>
    <property type="evidence" value="ECO:0007669"/>
    <property type="project" value="RHEA"/>
</dbReference>
<organism evidence="20 21">
    <name type="scientific">Rubritalea profundi</name>
    <dbReference type="NCBI Taxonomy" id="1658618"/>
    <lineage>
        <taxon>Bacteria</taxon>
        <taxon>Pseudomonadati</taxon>
        <taxon>Verrucomicrobiota</taxon>
        <taxon>Verrucomicrobiia</taxon>
        <taxon>Verrucomicrobiales</taxon>
        <taxon>Rubritaleaceae</taxon>
        <taxon>Rubritalea</taxon>
    </lineage>
</organism>
<keyword evidence="8 13" id="KW-1208">Phospholipid metabolism</keyword>
<evidence type="ECO:0000313" key="21">
    <source>
        <dbReference type="Proteomes" id="UP000239907"/>
    </source>
</evidence>
<keyword evidence="7 13" id="KW-0594">Phospholipid biosynthesis</keyword>
<feature type="binding site" evidence="13">
    <location>
        <position position="259"/>
    </location>
    <ligand>
        <name>sn-glycerol 3-phosphate</name>
        <dbReference type="ChEBI" id="CHEBI:57597"/>
    </ligand>
</feature>
<feature type="binding site" evidence="13">
    <location>
        <position position="139"/>
    </location>
    <ligand>
        <name>sn-glycerol 3-phosphate</name>
        <dbReference type="ChEBI" id="CHEBI:57597"/>
    </ligand>
</feature>
<dbReference type="GO" id="GO:0008654">
    <property type="term" value="P:phospholipid biosynthetic process"/>
    <property type="evidence" value="ECO:0007669"/>
    <property type="project" value="UniProtKB-KW"/>
</dbReference>
<gene>
    <name evidence="13" type="primary">gpsA</name>
    <name evidence="20" type="ORF">BSZ32_16830</name>
</gene>
<dbReference type="GO" id="GO:0141152">
    <property type="term" value="F:glycerol-3-phosphate dehydrogenase (NAD+) activity"/>
    <property type="evidence" value="ECO:0007669"/>
    <property type="project" value="RHEA"/>
</dbReference>
<dbReference type="PRINTS" id="PR00077">
    <property type="entry name" value="GPDHDRGNASE"/>
</dbReference>
<dbReference type="OrthoDB" id="9812273at2"/>
<dbReference type="PANTHER" id="PTHR11728">
    <property type="entry name" value="GLYCEROL-3-PHOSPHATE DEHYDROGENASE"/>
    <property type="match status" value="1"/>
</dbReference>
<keyword evidence="4 13" id="KW-0560">Oxidoreductase</keyword>
<dbReference type="Gene3D" id="1.10.1040.10">
    <property type="entry name" value="N-(1-d-carboxylethyl)-l-norvaline Dehydrogenase, domain 2"/>
    <property type="match status" value="1"/>
</dbReference>
<dbReference type="SUPFAM" id="SSF48179">
    <property type="entry name" value="6-phosphogluconate dehydrogenase C-terminal domain-like"/>
    <property type="match status" value="1"/>
</dbReference>
<keyword evidence="3 13" id="KW-0521">NADP</keyword>
<evidence type="ECO:0000256" key="5">
    <source>
        <dbReference type="ARBA" id="ARBA00023027"/>
    </source>
</evidence>
<keyword evidence="13" id="KW-0963">Cytoplasm</keyword>
<comment type="subcellular location">
    <subcellularLocation>
        <location evidence="13">Cytoplasm</location>
    </subcellularLocation>
</comment>
<sequence length="336" mass="35332">MPFDSSQTAVVLGSGSWGTALAMVLSEHFSKVTLIGRNIEQCAEINGFHTNANYLPRIDLPKNIEASVDYKDAVDASLILFVLPTSATRSAATELASIGISTDVPLVSCSKGIERGSGIRMSEIITELMPHNPIAVHSGPTHAEEVSTHLASAAVVGSTNNDLAEGLQSVFTTAYFRTYTSDDVAGIELGGALKNVFAIAAGIISGIGLGDNAIAALVTRGLAEMTRLGIALGGRPETFSGLSGIGDLMVTCYSPHSRNNRVGKALGSGETLEEVTERLGMVAEGVPNTLSIYEAARKHGIETPIIDAVYQILYEDKSAQEALVDLLTRDLKPEMG</sequence>
<evidence type="ECO:0000256" key="10">
    <source>
        <dbReference type="ARBA" id="ARBA00066687"/>
    </source>
</evidence>
<reference evidence="20 21" key="1">
    <citation type="submission" date="2016-12" db="EMBL/GenBank/DDBJ databases">
        <title>Study of bacterial adaptation to deep sea.</title>
        <authorList>
            <person name="Song J."/>
            <person name="Yoshizawa S."/>
            <person name="Kogure K."/>
        </authorList>
    </citation>
    <scope>NUCLEOTIDE SEQUENCE [LARGE SCALE GENOMIC DNA]</scope>
    <source>
        <strain evidence="20 21">SAORIC-165</strain>
    </source>
</reference>
<feature type="binding site" evidence="13">
    <location>
        <position position="258"/>
    </location>
    <ligand>
        <name>NADPH</name>
        <dbReference type="ChEBI" id="CHEBI:57783"/>
    </ligand>
</feature>
<evidence type="ECO:0000256" key="14">
    <source>
        <dbReference type="PIRSR" id="PIRSR000114-1"/>
    </source>
</evidence>
<evidence type="ECO:0000256" key="15">
    <source>
        <dbReference type="PIRSR" id="PIRSR000114-2"/>
    </source>
</evidence>
<dbReference type="EMBL" id="MQWA01000001">
    <property type="protein sequence ID" value="PQJ29982.1"/>
    <property type="molecule type" value="Genomic_DNA"/>
</dbReference>
<comment type="similarity">
    <text evidence="1 13 17">Belongs to the NAD-dependent glycerol-3-phosphate dehydrogenase family.</text>
</comment>
<dbReference type="Gene3D" id="3.40.50.720">
    <property type="entry name" value="NAD(P)-binding Rossmann-like Domain"/>
    <property type="match status" value="1"/>
</dbReference>
<feature type="binding site" evidence="13">
    <location>
        <position position="257"/>
    </location>
    <ligand>
        <name>sn-glycerol 3-phosphate</name>
        <dbReference type="ChEBI" id="CHEBI:57597"/>
    </ligand>
</feature>
<evidence type="ECO:0000256" key="3">
    <source>
        <dbReference type="ARBA" id="ARBA00022857"/>
    </source>
</evidence>
<feature type="binding site" evidence="13">
    <location>
        <position position="258"/>
    </location>
    <ligand>
        <name>sn-glycerol 3-phosphate</name>
        <dbReference type="ChEBI" id="CHEBI:57597"/>
    </ligand>
</feature>
<feature type="domain" description="Glycerol-3-phosphate dehydrogenase NAD-dependent N-terminal" evidence="18">
    <location>
        <begin position="10"/>
        <end position="163"/>
    </location>
</feature>
<dbReference type="UniPathway" id="UPA00940"/>
<feature type="binding site" evidence="13">
    <location>
        <position position="16"/>
    </location>
    <ligand>
        <name>NADPH</name>
        <dbReference type="ChEBI" id="CHEBI:57783"/>
    </ligand>
</feature>
<feature type="binding site" evidence="13">
    <location>
        <position position="284"/>
    </location>
    <ligand>
        <name>NADPH</name>
        <dbReference type="ChEBI" id="CHEBI:57783"/>
    </ligand>
</feature>
<dbReference type="GO" id="GO:0005829">
    <property type="term" value="C:cytosol"/>
    <property type="evidence" value="ECO:0007669"/>
    <property type="project" value="TreeGrafter"/>
</dbReference>
<keyword evidence="2 13" id="KW-0444">Lipid biosynthesis</keyword>
<comment type="catalytic activity">
    <reaction evidence="9">
        <text>sn-glycerol 3-phosphate + NADP(+) = dihydroxyacetone phosphate + NADPH + H(+)</text>
        <dbReference type="Rhea" id="RHEA:11096"/>
        <dbReference type="ChEBI" id="CHEBI:15378"/>
        <dbReference type="ChEBI" id="CHEBI:57597"/>
        <dbReference type="ChEBI" id="CHEBI:57642"/>
        <dbReference type="ChEBI" id="CHEBI:57783"/>
        <dbReference type="ChEBI" id="CHEBI:58349"/>
        <dbReference type="EC" id="1.1.1.94"/>
    </reaction>
    <physiologicalReaction direction="right-to-left" evidence="9">
        <dbReference type="Rhea" id="RHEA:11098"/>
    </physiologicalReaction>
</comment>
<comment type="catalytic activity">
    <reaction evidence="13">
        <text>sn-glycerol 3-phosphate + NAD(+) = dihydroxyacetone phosphate + NADH + H(+)</text>
        <dbReference type="Rhea" id="RHEA:11092"/>
        <dbReference type="ChEBI" id="CHEBI:15378"/>
        <dbReference type="ChEBI" id="CHEBI:57540"/>
        <dbReference type="ChEBI" id="CHEBI:57597"/>
        <dbReference type="ChEBI" id="CHEBI:57642"/>
        <dbReference type="ChEBI" id="CHEBI:57945"/>
        <dbReference type="EC" id="1.1.1.94"/>
    </reaction>
</comment>
<feature type="binding site" evidence="16">
    <location>
        <begin position="13"/>
        <end position="18"/>
    </location>
    <ligand>
        <name>NAD(+)</name>
        <dbReference type="ChEBI" id="CHEBI:57540"/>
    </ligand>
</feature>
<feature type="binding site" evidence="16">
    <location>
        <position position="258"/>
    </location>
    <ligand>
        <name>NAD(+)</name>
        <dbReference type="ChEBI" id="CHEBI:57540"/>
    </ligand>
</feature>
<dbReference type="Proteomes" id="UP000239907">
    <property type="component" value="Unassembled WGS sequence"/>
</dbReference>
<dbReference type="AlphaFoldDB" id="A0A2S7U6P9"/>
<dbReference type="SUPFAM" id="SSF51735">
    <property type="entry name" value="NAD(P)-binding Rossmann-fold domains"/>
    <property type="match status" value="1"/>
</dbReference>
<dbReference type="GO" id="GO:0051287">
    <property type="term" value="F:NAD binding"/>
    <property type="evidence" value="ECO:0007669"/>
    <property type="project" value="InterPro"/>
</dbReference>
<dbReference type="RefSeq" id="WP_105044496.1">
    <property type="nucleotide sequence ID" value="NZ_MQWA01000001.1"/>
</dbReference>
<accession>A0A2S7U6P9</accession>
<dbReference type="NCBIfam" id="NF000942">
    <property type="entry name" value="PRK00094.1-4"/>
    <property type="match status" value="1"/>
</dbReference>
<comment type="function">
    <text evidence="13">Catalyzes the reduction of the glycolytic intermediate dihydroxyacetone phosphate (DHAP) to sn-glycerol 3-phosphate (G3P), the key precursor for phospholipid synthesis.</text>
</comment>
<evidence type="ECO:0000256" key="6">
    <source>
        <dbReference type="ARBA" id="ARBA00023098"/>
    </source>
</evidence>
<dbReference type="FunFam" id="3.40.50.720:FF:000019">
    <property type="entry name" value="Glycerol-3-phosphate dehydrogenase [NAD(P)+]"/>
    <property type="match status" value="1"/>
</dbReference>
<dbReference type="EC" id="1.1.1.94" evidence="10 13"/>
<dbReference type="GO" id="GO:0046167">
    <property type="term" value="P:glycerol-3-phosphate biosynthetic process"/>
    <property type="evidence" value="ECO:0007669"/>
    <property type="project" value="UniProtKB-UniRule"/>
</dbReference>
<keyword evidence="6 13" id="KW-0443">Lipid metabolism</keyword>
<feature type="binding site" evidence="13">
    <location>
        <position position="194"/>
    </location>
    <ligand>
        <name>sn-glycerol 3-phosphate</name>
        <dbReference type="ChEBI" id="CHEBI:57597"/>
    </ligand>
</feature>
<feature type="binding site" evidence="13">
    <location>
        <position position="141"/>
    </location>
    <ligand>
        <name>sn-glycerol 3-phosphate</name>
        <dbReference type="ChEBI" id="CHEBI:57597"/>
    </ligand>
</feature>
<keyword evidence="13" id="KW-0547">Nucleotide-binding</keyword>
<evidence type="ECO:0000256" key="2">
    <source>
        <dbReference type="ARBA" id="ARBA00022516"/>
    </source>
</evidence>
<feature type="binding site" evidence="13">
    <location>
        <position position="143"/>
    </location>
    <ligand>
        <name>NADPH</name>
        <dbReference type="ChEBI" id="CHEBI:57783"/>
    </ligand>
</feature>
<evidence type="ECO:0000256" key="4">
    <source>
        <dbReference type="ARBA" id="ARBA00023002"/>
    </source>
</evidence>
<feature type="binding site" evidence="13">
    <location>
        <position position="17"/>
    </location>
    <ligand>
        <name>NADPH</name>
        <dbReference type="ChEBI" id="CHEBI:57783"/>
    </ligand>
</feature>
<dbReference type="InterPro" id="IPR008927">
    <property type="entry name" value="6-PGluconate_DH-like_C_sf"/>
</dbReference>
<comment type="pathway">
    <text evidence="13">Membrane lipid metabolism; glycerophospholipid metabolism.</text>
</comment>
<dbReference type="Pfam" id="PF01210">
    <property type="entry name" value="NAD_Gly3P_dh_N"/>
    <property type="match status" value="1"/>
</dbReference>
<evidence type="ECO:0000259" key="18">
    <source>
        <dbReference type="Pfam" id="PF01210"/>
    </source>
</evidence>
<feature type="binding site" evidence="15">
    <location>
        <position position="111"/>
    </location>
    <ligand>
        <name>substrate</name>
    </ligand>
</feature>
<dbReference type="GO" id="GO:0006650">
    <property type="term" value="P:glycerophospholipid metabolic process"/>
    <property type="evidence" value="ECO:0007669"/>
    <property type="project" value="UniProtKB-UniRule"/>
</dbReference>
<evidence type="ECO:0000256" key="13">
    <source>
        <dbReference type="HAMAP-Rule" id="MF_00394"/>
    </source>
</evidence>
<proteinExistence type="inferred from homology"/>
<evidence type="ECO:0000256" key="8">
    <source>
        <dbReference type="ARBA" id="ARBA00023264"/>
    </source>
</evidence>
<feature type="domain" description="Glycerol-3-phosphate dehydrogenase NAD-dependent C-terminal" evidence="19">
    <location>
        <begin position="183"/>
        <end position="323"/>
    </location>
</feature>
<feature type="binding site" evidence="16">
    <location>
        <position position="143"/>
    </location>
    <ligand>
        <name>NAD(+)</name>
        <dbReference type="ChEBI" id="CHEBI:57540"/>
    </ligand>
</feature>
<dbReference type="HAMAP" id="MF_00394">
    <property type="entry name" value="NAD_Glyc3P_dehydrog"/>
    <property type="match status" value="1"/>
</dbReference>
<evidence type="ECO:0000256" key="7">
    <source>
        <dbReference type="ARBA" id="ARBA00023209"/>
    </source>
</evidence>
<feature type="binding site" evidence="15">
    <location>
        <begin position="258"/>
        <end position="259"/>
    </location>
    <ligand>
        <name>substrate</name>
    </ligand>
</feature>
<dbReference type="InterPro" id="IPR006109">
    <property type="entry name" value="G3P_DH_NAD-dep_C"/>
</dbReference>
<name>A0A2S7U6P9_9BACT</name>
<feature type="binding site" evidence="13">
    <location>
        <position position="282"/>
    </location>
    <ligand>
        <name>NADPH</name>
        <dbReference type="ChEBI" id="CHEBI:57783"/>
    </ligand>
</feature>
<dbReference type="Pfam" id="PF07479">
    <property type="entry name" value="NAD_Gly3P_dh_C"/>
    <property type="match status" value="1"/>
</dbReference>
<evidence type="ECO:0000256" key="16">
    <source>
        <dbReference type="PIRSR" id="PIRSR000114-3"/>
    </source>
</evidence>
<evidence type="ECO:0000256" key="17">
    <source>
        <dbReference type="RuleBase" id="RU000437"/>
    </source>
</evidence>
<dbReference type="GO" id="GO:0005975">
    <property type="term" value="P:carbohydrate metabolic process"/>
    <property type="evidence" value="ECO:0007669"/>
    <property type="project" value="InterPro"/>
</dbReference>
<evidence type="ECO:0000256" key="12">
    <source>
        <dbReference type="ARBA" id="ARBA00080511"/>
    </source>
</evidence>
<feature type="active site" description="Proton acceptor" evidence="13 14">
    <location>
        <position position="194"/>
    </location>
</feature>
<evidence type="ECO:0000313" key="20">
    <source>
        <dbReference type="EMBL" id="PQJ29982.1"/>
    </source>
</evidence>
<dbReference type="InterPro" id="IPR006168">
    <property type="entry name" value="G3P_DH_NAD-dep"/>
</dbReference>
<dbReference type="GO" id="GO:0046168">
    <property type="term" value="P:glycerol-3-phosphate catabolic process"/>
    <property type="evidence" value="ECO:0007669"/>
    <property type="project" value="InterPro"/>
</dbReference>
<dbReference type="PANTHER" id="PTHR11728:SF1">
    <property type="entry name" value="GLYCEROL-3-PHOSPHATE DEHYDROGENASE [NAD(+)] 2, CHLOROPLASTIC"/>
    <property type="match status" value="1"/>
</dbReference>
<feature type="binding site" evidence="13">
    <location>
        <position position="111"/>
    </location>
    <ligand>
        <name>sn-glycerol 3-phosphate</name>
        <dbReference type="ChEBI" id="CHEBI:57597"/>
    </ligand>
</feature>
<dbReference type="FunFam" id="1.10.1040.10:FF:000001">
    <property type="entry name" value="Glycerol-3-phosphate dehydrogenase [NAD(P)+]"/>
    <property type="match status" value="1"/>
</dbReference>
<feature type="binding site" evidence="13">
    <location>
        <position position="247"/>
    </location>
    <ligand>
        <name>sn-glycerol 3-phosphate</name>
        <dbReference type="ChEBI" id="CHEBI:57597"/>
    </ligand>
</feature>
<evidence type="ECO:0000259" key="19">
    <source>
        <dbReference type="Pfam" id="PF07479"/>
    </source>
</evidence>
<dbReference type="InterPro" id="IPR011128">
    <property type="entry name" value="G3P_DH_NAD-dep_N"/>
</dbReference>
<dbReference type="PIRSF" id="PIRSF000114">
    <property type="entry name" value="Glycerol-3-P_dh"/>
    <property type="match status" value="1"/>
</dbReference>
<evidence type="ECO:0000256" key="1">
    <source>
        <dbReference type="ARBA" id="ARBA00011009"/>
    </source>
</evidence>
<dbReference type="PROSITE" id="PS00957">
    <property type="entry name" value="NAD_G3PDH"/>
    <property type="match status" value="1"/>
</dbReference>
<feature type="binding site" evidence="13">
    <location>
        <position position="111"/>
    </location>
    <ligand>
        <name>NADPH</name>
        <dbReference type="ChEBI" id="CHEBI:57783"/>
    </ligand>
</feature>
<evidence type="ECO:0000256" key="11">
    <source>
        <dbReference type="ARBA" id="ARBA00069372"/>
    </source>
</evidence>
<protein>
    <recommendedName>
        <fullName evidence="11 13">Glycerol-3-phosphate dehydrogenase [NAD(P)+]</fullName>
        <ecNumber evidence="10 13">1.1.1.94</ecNumber>
    </recommendedName>
    <alternativeName>
        <fullName evidence="13">NAD(P)(+)-dependent glycerol-3-phosphate dehydrogenase</fullName>
    </alternativeName>
    <alternativeName>
        <fullName evidence="12 13">NAD(P)H-dependent dihydroxyacetone-phosphate reductase</fullName>
    </alternativeName>
</protein>